<evidence type="ECO:0000313" key="7">
    <source>
        <dbReference type="EMBL" id="CAJ1967157.1"/>
    </source>
</evidence>
<dbReference type="Pfam" id="PF00378">
    <property type="entry name" value="ECH_1"/>
    <property type="match status" value="1"/>
</dbReference>
<dbReference type="FunFam" id="3.90.226.10:FF:000049">
    <property type="entry name" value="Enoyl-CoA delta isomerase 3"/>
    <property type="match status" value="1"/>
</dbReference>
<evidence type="ECO:0000256" key="6">
    <source>
        <dbReference type="ARBA" id="ARBA00023098"/>
    </source>
</evidence>
<dbReference type="GO" id="GO:0004165">
    <property type="term" value="F:delta(3)-delta(2)-enoyl-CoA isomerase activity"/>
    <property type="evidence" value="ECO:0007669"/>
    <property type="project" value="UniProtKB-EC"/>
</dbReference>
<comment type="similarity">
    <text evidence="4">Belongs to the enoyl-CoA hydratase/isomerase family.</text>
</comment>
<comment type="pathway">
    <text evidence="3">Lipid metabolism; fatty acid beta-oxidation.</text>
</comment>
<evidence type="ECO:0000256" key="3">
    <source>
        <dbReference type="ARBA" id="ARBA00005005"/>
    </source>
</evidence>
<evidence type="ECO:0000256" key="5">
    <source>
        <dbReference type="ARBA" id="ARBA00012064"/>
    </source>
</evidence>
<comment type="catalytic activity">
    <reaction evidence="1">
        <text>a (3Z)-enoyl-CoA = a 4-saturated (2E)-enoyl-CoA</text>
        <dbReference type="Rhea" id="RHEA:45900"/>
        <dbReference type="ChEBI" id="CHEBI:85097"/>
        <dbReference type="ChEBI" id="CHEBI:85489"/>
        <dbReference type="EC" id="5.3.3.8"/>
    </reaction>
</comment>
<reference evidence="7" key="1">
    <citation type="submission" date="2023-10" db="EMBL/GenBank/DDBJ databases">
        <authorList>
            <person name="Domelevo Entfellner J.-B."/>
        </authorList>
    </citation>
    <scope>NUCLEOTIDE SEQUENCE</scope>
</reference>
<organism evidence="7 8">
    <name type="scientific">Sphenostylis stenocarpa</name>
    <dbReference type="NCBI Taxonomy" id="92480"/>
    <lineage>
        <taxon>Eukaryota</taxon>
        <taxon>Viridiplantae</taxon>
        <taxon>Streptophyta</taxon>
        <taxon>Embryophyta</taxon>
        <taxon>Tracheophyta</taxon>
        <taxon>Spermatophyta</taxon>
        <taxon>Magnoliopsida</taxon>
        <taxon>eudicotyledons</taxon>
        <taxon>Gunneridae</taxon>
        <taxon>Pentapetalae</taxon>
        <taxon>rosids</taxon>
        <taxon>fabids</taxon>
        <taxon>Fabales</taxon>
        <taxon>Fabaceae</taxon>
        <taxon>Papilionoideae</taxon>
        <taxon>50 kb inversion clade</taxon>
        <taxon>NPAAA clade</taxon>
        <taxon>indigoferoid/millettioid clade</taxon>
        <taxon>Phaseoleae</taxon>
        <taxon>Sphenostylis</taxon>
    </lineage>
</organism>
<evidence type="ECO:0000313" key="8">
    <source>
        <dbReference type="Proteomes" id="UP001189624"/>
    </source>
</evidence>
<proteinExistence type="inferred from homology"/>
<dbReference type="AlphaFoldDB" id="A0AA86VI57"/>
<accession>A0AA86VI57</accession>
<sequence>MCTLEKRGPLFVLTLTSEDDEQHRLNPTLLSSLLAALSQVKSQATAATALVTTAQGRFFCNGFDFSWARAAADPHVARLRLRCMSDSLRPVIAVLLSLPIPTVAAVTGHAAAAGAVLALAHDYVLMRGDRGVLYMPELDLGITLPDYFAAIMRAKVAAARDLVLAGRKVRAEEAVEMGIVRSAHDSAESTAEAAMRLGEELARKEWVGEAYAEIRRSLYPEVCDVLGLAPKSFVSKI</sequence>
<dbReference type="PANTHER" id="PTHR11941:SF75">
    <property type="entry name" value="ENOYL-COA HYDRATASE_ISOMERASE FAMILY PROTEIN"/>
    <property type="match status" value="1"/>
</dbReference>
<dbReference type="PANTHER" id="PTHR11941">
    <property type="entry name" value="ENOYL-COA HYDRATASE-RELATED"/>
    <property type="match status" value="1"/>
</dbReference>
<dbReference type="GO" id="GO:0005777">
    <property type="term" value="C:peroxisome"/>
    <property type="evidence" value="ECO:0007669"/>
    <property type="project" value="TreeGrafter"/>
</dbReference>
<dbReference type="GO" id="GO:0006635">
    <property type="term" value="P:fatty acid beta-oxidation"/>
    <property type="evidence" value="ECO:0007669"/>
    <property type="project" value="TreeGrafter"/>
</dbReference>
<dbReference type="EMBL" id="OY731404">
    <property type="protein sequence ID" value="CAJ1967157.1"/>
    <property type="molecule type" value="Genomic_DNA"/>
</dbReference>
<keyword evidence="6" id="KW-0443">Lipid metabolism</keyword>
<dbReference type="InterPro" id="IPR029045">
    <property type="entry name" value="ClpP/crotonase-like_dom_sf"/>
</dbReference>
<dbReference type="Gene3D" id="3.90.226.10">
    <property type="entry name" value="2-enoyl-CoA Hydratase, Chain A, domain 1"/>
    <property type="match status" value="1"/>
</dbReference>
<dbReference type="SUPFAM" id="SSF52096">
    <property type="entry name" value="ClpP/crotonase"/>
    <property type="match status" value="1"/>
</dbReference>
<name>A0AA86VI57_9FABA</name>
<comment type="catalytic activity">
    <reaction evidence="2">
        <text>a (3E)-enoyl-CoA = a 4-saturated (2E)-enoyl-CoA</text>
        <dbReference type="Rhea" id="RHEA:45228"/>
        <dbReference type="ChEBI" id="CHEBI:58521"/>
        <dbReference type="ChEBI" id="CHEBI:85097"/>
        <dbReference type="EC" id="5.3.3.8"/>
    </reaction>
</comment>
<dbReference type="Proteomes" id="UP001189624">
    <property type="component" value="Chromosome 7"/>
</dbReference>
<dbReference type="InterPro" id="IPR001753">
    <property type="entry name" value="Enoyl-CoA_hydra/iso"/>
</dbReference>
<evidence type="ECO:0000256" key="2">
    <source>
        <dbReference type="ARBA" id="ARBA00000765"/>
    </source>
</evidence>
<dbReference type="EC" id="5.3.3.8" evidence="5"/>
<evidence type="ECO:0000256" key="4">
    <source>
        <dbReference type="ARBA" id="ARBA00005254"/>
    </source>
</evidence>
<protein>
    <recommendedName>
        <fullName evidence="5">Delta(3)-Delta(2)-enoyl-CoA isomerase</fullName>
        <ecNumber evidence="5">5.3.3.8</ecNumber>
    </recommendedName>
</protein>
<dbReference type="Gramene" id="rna-AYBTSS11_LOCUS21032">
    <property type="protein sequence ID" value="CAJ1967157.1"/>
    <property type="gene ID" value="gene-AYBTSS11_LOCUS21032"/>
</dbReference>
<evidence type="ECO:0000256" key="1">
    <source>
        <dbReference type="ARBA" id="ARBA00000452"/>
    </source>
</evidence>
<gene>
    <name evidence="7" type="ORF">AYBTSS11_LOCUS21032</name>
</gene>
<keyword evidence="8" id="KW-1185">Reference proteome</keyword>